<dbReference type="AlphaFoldDB" id="A0A1H4AEB9"/>
<evidence type="ECO:0000313" key="2">
    <source>
        <dbReference type="EMBL" id="SEA34257.1"/>
    </source>
</evidence>
<dbReference type="EMBL" id="FNQR01000004">
    <property type="protein sequence ID" value="SEA34257.1"/>
    <property type="molecule type" value="Genomic_DNA"/>
</dbReference>
<dbReference type="Proteomes" id="UP000198584">
    <property type="component" value="Unassembled WGS sequence"/>
</dbReference>
<dbReference type="RefSeq" id="WP_093043554.1">
    <property type="nucleotide sequence ID" value="NZ_FNQR01000004.1"/>
</dbReference>
<reference evidence="2 3" key="1">
    <citation type="submission" date="2016-10" db="EMBL/GenBank/DDBJ databases">
        <authorList>
            <person name="de Groot N.N."/>
        </authorList>
    </citation>
    <scope>NUCLEOTIDE SEQUENCE [LARGE SCALE GENOMIC DNA]</scope>
    <source>
        <strain evidence="2 3">CCM7597</strain>
    </source>
</reference>
<proteinExistence type="predicted"/>
<feature type="transmembrane region" description="Helical" evidence="1">
    <location>
        <begin position="7"/>
        <end position="28"/>
    </location>
</feature>
<feature type="transmembrane region" description="Helical" evidence="1">
    <location>
        <begin position="104"/>
        <end position="122"/>
    </location>
</feature>
<keyword evidence="1" id="KW-1133">Transmembrane helix</keyword>
<keyword evidence="1" id="KW-0472">Membrane</keyword>
<organism evidence="2 3">
    <name type="scientific">Thalassobacillus cyri</name>
    <dbReference type="NCBI Taxonomy" id="571932"/>
    <lineage>
        <taxon>Bacteria</taxon>
        <taxon>Bacillati</taxon>
        <taxon>Bacillota</taxon>
        <taxon>Bacilli</taxon>
        <taxon>Bacillales</taxon>
        <taxon>Bacillaceae</taxon>
        <taxon>Thalassobacillus</taxon>
    </lineage>
</organism>
<feature type="transmembrane region" description="Helical" evidence="1">
    <location>
        <begin position="34"/>
        <end position="54"/>
    </location>
</feature>
<keyword evidence="3" id="KW-1185">Reference proteome</keyword>
<evidence type="ECO:0000256" key="1">
    <source>
        <dbReference type="SAM" id="Phobius"/>
    </source>
</evidence>
<gene>
    <name evidence="2" type="ORF">SAMN05421743_10469</name>
</gene>
<evidence type="ECO:0000313" key="3">
    <source>
        <dbReference type="Proteomes" id="UP000198584"/>
    </source>
</evidence>
<keyword evidence="1" id="KW-0812">Transmembrane</keyword>
<name>A0A1H4AEB9_9BACI</name>
<accession>A0A1H4AEB9</accession>
<sequence length="131" mass="15483">MRAWIHYIPPFLFLVVIIITGLADYYPGIILKNISTSAFFLISMLVLVVLTLILRWKFKEEYYKLEESKENSNDMWFLLPIVVTFTTLNILNPGKEAILSFDTVTYWIVIAITVYKMIRIFLPYKKRLTNH</sequence>
<protein>
    <submittedName>
        <fullName evidence="2">Uncharacterized protein</fullName>
    </submittedName>
</protein>
<feature type="transmembrane region" description="Helical" evidence="1">
    <location>
        <begin position="75"/>
        <end position="92"/>
    </location>
</feature>